<protein>
    <submittedName>
        <fullName evidence="1">Uncharacterized protein</fullName>
    </submittedName>
</protein>
<name>A0AAC9TY35_9GAMM</name>
<reference evidence="1 2" key="1">
    <citation type="submission" date="2017-06" db="EMBL/GenBank/DDBJ databases">
        <title>Complete genome sequence of Shewanella marisflavi EP1 associated with anaerobic 2,4-dinitrotoluene reduction and salt tolerance.</title>
        <authorList>
            <person name="Huang J."/>
        </authorList>
    </citation>
    <scope>NUCLEOTIDE SEQUENCE [LARGE SCALE GENOMIC DNA]</scope>
    <source>
        <strain evidence="1 2">EP1</strain>
    </source>
</reference>
<evidence type="ECO:0000313" key="1">
    <source>
        <dbReference type="EMBL" id="ASJ96365.1"/>
    </source>
</evidence>
<gene>
    <name evidence="1" type="ORF">CFF01_07060</name>
</gene>
<dbReference type="Proteomes" id="UP000198233">
    <property type="component" value="Chromosome"/>
</dbReference>
<proteinExistence type="predicted"/>
<accession>A0AAC9TY35</accession>
<evidence type="ECO:0000313" key="2">
    <source>
        <dbReference type="Proteomes" id="UP000198233"/>
    </source>
</evidence>
<dbReference type="EMBL" id="CP022272">
    <property type="protein sequence ID" value="ASJ96365.1"/>
    <property type="molecule type" value="Genomic_DNA"/>
</dbReference>
<organism evidence="1 2">
    <name type="scientific">Shewanella marisflavi</name>
    <dbReference type="NCBI Taxonomy" id="260364"/>
    <lineage>
        <taxon>Bacteria</taxon>
        <taxon>Pseudomonadati</taxon>
        <taxon>Pseudomonadota</taxon>
        <taxon>Gammaproteobacteria</taxon>
        <taxon>Alteromonadales</taxon>
        <taxon>Shewanellaceae</taxon>
        <taxon>Shewanella</taxon>
    </lineage>
</organism>
<sequence length="232" mass="24950">MNSISRAISGSQASLIANTYGQTDKGVDGHLSGEKVTLSHQAAQTPEQTTGPEIKQEEVHFSARAARAQKIDAMAKDFFASGQFGLGDIPKLIQRLHQDGILSESQLSRLGQAGFEIPKADEAQPNLLEFINAQRSQLQATKPDSVMVSILDDAESVLKQMDSLDSQGLNQKAARVSAQLSVFVNGDQAMTDADRSMWQGLKSTMQLAASSGSSQQASGQLQRYLALSKRIT</sequence>
<dbReference type="AlphaFoldDB" id="A0AAC9TY35"/>
<dbReference type="KEGG" id="smav:CFF01_07060"/>
<dbReference type="RefSeq" id="WP_088904335.1">
    <property type="nucleotide sequence ID" value="NZ_CP022272.1"/>
</dbReference>